<dbReference type="Proteomes" id="UP000243797">
    <property type="component" value="Unassembled WGS sequence"/>
</dbReference>
<feature type="coiled-coil region" evidence="3">
    <location>
        <begin position="97"/>
        <end position="199"/>
    </location>
</feature>
<keyword evidence="6" id="KW-1185">Reference proteome</keyword>
<evidence type="ECO:0000313" key="5">
    <source>
        <dbReference type="EMBL" id="PNS20740.1"/>
    </source>
</evidence>
<sequence length="351" mass="38672">MSAAEFALLDPSEEDALHLNRLLTVDERPFQRISKRLLAKDALIQKFPTQLPTPPPDATQETEAAESYRPDRDSTQAREEGERQKYHDDILFDFAGLEATLIRIQFLKNANERERERYAAEKSKILATADAVRANTAELRVQLEEAQHALTLKKEYDALADLILKDKALKPRDVLEAENEKLRNEIEDLEQETRDFGGLWQERRDRFHRVVDEGKSLVKYIKGEKDEGEEEDGEETAEGEANKREGDSSNVGTPRPDAGGATPMHLGAEGEDGAHAAQQALAQRAVGSSLRVPGAESRGPSPAPSSAMGEDVKDTEMKEVEEGTHLTASANVAASTAPEGESASAEKMDTT</sequence>
<dbReference type="STRING" id="2082308.A0A2K1R0I4"/>
<evidence type="ECO:0000256" key="1">
    <source>
        <dbReference type="ARBA" id="ARBA00004123"/>
    </source>
</evidence>
<reference evidence="5 6" key="1">
    <citation type="submission" date="2017-06" db="EMBL/GenBank/DDBJ databases">
        <title>Draft genome sequence of a variant of Elsinoe murrayae.</title>
        <authorList>
            <person name="Cheng Q."/>
        </authorList>
    </citation>
    <scope>NUCLEOTIDE SEQUENCE [LARGE SCALE GENOMIC DNA]</scope>
    <source>
        <strain evidence="5 6">CQ-2017a</strain>
    </source>
</reference>
<feature type="compositionally biased region" description="Basic and acidic residues" evidence="4">
    <location>
        <begin position="66"/>
        <end position="83"/>
    </location>
</feature>
<comment type="caution">
    <text evidence="5">The sequence shown here is derived from an EMBL/GenBank/DDBJ whole genome shotgun (WGS) entry which is preliminary data.</text>
</comment>
<keyword evidence="3" id="KW-0175">Coiled coil</keyword>
<proteinExistence type="predicted"/>
<dbReference type="EMBL" id="NKHZ01000018">
    <property type="protein sequence ID" value="PNS20740.1"/>
    <property type="molecule type" value="Genomic_DNA"/>
</dbReference>
<feature type="region of interest" description="Disordered" evidence="4">
    <location>
        <begin position="221"/>
        <end position="351"/>
    </location>
</feature>
<feature type="compositionally biased region" description="Acidic residues" evidence="4">
    <location>
        <begin position="226"/>
        <end position="238"/>
    </location>
</feature>
<evidence type="ECO:0000256" key="4">
    <source>
        <dbReference type="SAM" id="MobiDB-lite"/>
    </source>
</evidence>
<keyword evidence="2" id="KW-0539">Nucleus</keyword>
<dbReference type="OrthoDB" id="205166at2759"/>
<organism evidence="5 6">
    <name type="scientific">Sphaceloma murrayae</name>
    <dbReference type="NCBI Taxonomy" id="2082308"/>
    <lineage>
        <taxon>Eukaryota</taxon>
        <taxon>Fungi</taxon>
        <taxon>Dikarya</taxon>
        <taxon>Ascomycota</taxon>
        <taxon>Pezizomycotina</taxon>
        <taxon>Dothideomycetes</taxon>
        <taxon>Dothideomycetidae</taxon>
        <taxon>Myriangiales</taxon>
        <taxon>Elsinoaceae</taxon>
        <taxon>Sphaceloma</taxon>
    </lineage>
</organism>
<dbReference type="GO" id="GO:0006397">
    <property type="term" value="P:mRNA processing"/>
    <property type="evidence" value="ECO:0007669"/>
    <property type="project" value="InterPro"/>
</dbReference>
<protein>
    <submittedName>
        <fullName evidence="5">THO complex subunit mft1</fullName>
    </submittedName>
</protein>
<dbReference type="AlphaFoldDB" id="A0A2K1R0I4"/>
<dbReference type="InterPro" id="IPR008501">
    <property type="entry name" value="THOC7/Mft1"/>
</dbReference>
<evidence type="ECO:0000313" key="6">
    <source>
        <dbReference type="Proteomes" id="UP000243797"/>
    </source>
</evidence>
<name>A0A2K1R0I4_9PEZI</name>
<dbReference type="InParanoid" id="A0A2K1R0I4"/>
<feature type="region of interest" description="Disordered" evidence="4">
    <location>
        <begin position="46"/>
        <end position="83"/>
    </location>
</feature>
<comment type="subcellular location">
    <subcellularLocation>
        <location evidence="1">Nucleus</location>
    </subcellularLocation>
</comment>
<accession>A0A2K1R0I4</accession>
<evidence type="ECO:0000256" key="2">
    <source>
        <dbReference type="ARBA" id="ARBA00023242"/>
    </source>
</evidence>
<gene>
    <name evidence="5" type="ORF">CAC42_2985</name>
</gene>
<feature type="compositionally biased region" description="Low complexity" evidence="4">
    <location>
        <begin position="275"/>
        <end position="285"/>
    </location>
</feature>
<dbReference type="Pfam" id="PF05615">
    <property type="entry name" value="THOC7"/>
    <property type="match status" value="1"/>
</dbReference>
<feature type="compositionally biased region" description="Basic and acidic residues" evidence="4">
    <location>
        <begin position="310"/>
        <end position="324"/>
    </location>
</feature>
<dbReference type="GO" id="GO:0000445">
    <property type="term" value="C:THO complex part of transcription export complex"/>
    <property type="evidence" value="ECO:0007669"/>
    <property type="project" value="InterPro"/>
</dbReference>
<evidence type="ECO:0000256" key="3">
    <source>
        <dbReference type="SAM" id="Coils"/>
    </source>
</evidence>